<feature type="transmembrane region" description="Helical" evidence="1">
    <location>
        <begin position="91"/>
        <end position="114"/>
    </location>
</feature>
<feature type="transmembrane region" description="Helical" evidence="1">
    <location>
        <begin position="7"/>
        <end position="28"/>
    </location>
</feature>
<evidence type="ECO:0000313" key="2">
    <source>
        <dbReference type="EMBL" id="OGG59978.1"/>
    </source>
</evidence>
<organism evidence="2 3">
    <name type="scientific">Candidatus Kaiserbacteria bacterium RIFCSPHIGHO2_01_FULL_56_24</name>
    <dbReference type="NCBI Taxonomy" id="1798487"/>
    <lineage>
        <taxon>Bacteria</taxon>
        <taxon>Candidatus Kaiseribacteriota</taxon>
    </lineage>
</organism>
<name>A0A1F6DEX4_9BACT</name>
<keyword evidence="1" id="KW-1133">Transmembrane helix</keyword>
<dbReference type="EMBL" id="MFLA01000015">
    <property type="protein sequence ID" value="OGG59978.1"/>
    <property type="molecule type" value="Genomic_DNA"/>
</dbReference>
<sequence>MGWLTRAVGWGVVIYAVMYLVWSGLVIYGLSLGLLSLAIRIITLALITTIAARSLRRADWKDILPFSISWAIVAAILDAVFLVPFSGWELYASWSVWVGYALVAIVPLLTSLFSRRRGAPTNPRLS</sequence>
<gene>
    <name evidence="2" type="ORF">A2765_00745</name>
</gene>
<accession>A0A1F6DEX4</accession>
<evidence type="ECO:0000313" key="3">
    <source>
        <dbReference type="Proteomes" id="UP000176377"/>
    </source>
</evidence>
<proteinExistence type="predicted"/>
<feature type="transmembrane region" description="Helical" evidence="1">
    <location>
        <begin position="64"/>
        <end position="85"/>
    </location>
</feature>
<evidence type="ECO:0000256" key="1">
    <source>
        <dbReference type="SAM" id="Phobius"/>
    </source>
</evidence>
<feature type="transmembrane region" description="Helical" evidence="1">
    <location>
        <begin position="34"/>
        <end position="52"/>
    </location>
</feature>
<keyword evidence="1" id="KW-0812">Transmembrane</keyword>
<keyword evidence="1" id="KW-0472">Membrane</keyword>
<dbReference type="AlphaFoldDB" id="A0A1F6DEX4"/>
<reference evidence="2 3" key="1">
    <citation type="journal article" date="2016" name="Nat. Commun.">
        <title>Thousands of microbial genomes shed light on interconnected biogeochemical processes in an aquifer system.</title>
        <authorList>
            <person name="Anantharaman K."/>
            <person name="Brown C.T."/>
            <person name="Hug L.A."/>
            <person name="Sharon I."/>
            <person name="Castelle C.J."/>
            <person name="Probst A.J."/>
            <person name="Thomas B.C."/>
            <person name="Singh A."/>
            <person name="Wilkins M.J."/>
            <person name="Karaoz U."/>
            <person name="Brodie E.L."/>
            <person name="Williams K.H."/>
            <person name="Hubbard S.S."/>
            <person name="Banfield J.F."/>
        </authorList>
    </citation>
    <scope>NUCLEOTIDE SEQUENCE [LARGE SCALE GENOMIC DNA]</scope>
</reference>
<dbReference type="Proteomes" id="UP000176377">
    <property type="component" value="Unassembled WGS sequence"/>
</dbReference>
<protein>
    <submittedName>
        <fullName evidence="2">Uncharacterized protein</fullName>
    </submittedName>
</protein>
<comment type="caution">
    <text evidence="2">The sequence shown here is derived from an EMBL/GenBank/DDBJ whole genome shotgun (WGS) entry which is preliminary data.</text>
</comment>